<dbReference type="GeneID" id="73349099"/>
<name>A0A9Q8WNA4_9PEZI</name>
<proteinExistence type="predicted"/>
<evidence type="ECO:0000313" key="1">
    <source>
        <dbReference type="EMBL" id="UQC89634.1"/>
    </source>
</evidence>
<dbReference type="Proteomes" id="UP000830671">
    <property type="component" value="Chromosome 8"/>
</dbReference>
<evidence type="ECO:0000313" key="2">
    <source>
        <dbReference type="Proteomes" id="UP000830671"/>
    </source>
</evidence>
<organism evidence="1 2">
    <name type="scientific">Colletotrichum lupini</name>
    <dbReference type="NCBI Taxonomy" id="145971"/>
    <lineage>
        <taxon>Eukaryota</taxon>
        <taxon>Fungi</taxon>
        <taxon>Dikarya</taxon>
        <taxon>Ascomycota</taxon>
        <taxon>Pezizomycotina</taxon>
        <taxon>Sordariomycetes</taxon>
        <taxon>Hypocreomycetidae</taxon>
        <taxon>Glomerellales</taxon>
        <taxon>Glomerellaceae</taxon>
        <taxon>Colletotrichum</taxon>
        <taxon>Colletotrichum acutatum species complex</taxon>
    </lineage>
</organism>
<keyword evidence="2" id="KW-1185">Reference proteome</keyword>
<dbReference type="EMBL" id="CP019480">
    <property type="protein sequence ID" value="UQC89634.1"/>
    <property type="molecule type" value="Genomic_DNA"/>
</dbReference>
<reference evidence="1" key="1">
    <citation type="journal article" date="2021" name="Mol. Plant Microbe Interact.">
        <title>Complete Genome Sequence of the Plant-Pathogenic Fungus Colletotrichum lupini.</title>
        <authorList>
            <person name="Baroncelli R."/>
            <person name="Pensec F."/>
            <person name="Da Lio D."/>
            <person name="Boufleur T."/>
            <person name="Vicente I."/>
            <person name="Sarrocco S."/>
            <person name="Picot A."/>
            <person name="Baraldi E."/>
            <person name="Sukno S."/>
            <person name="Thon M."/>
            <person name="Le Floch G."/>
        </authorList>
    </citation>
    <scope>NUCLEOTIDE SEQUENCE</scope>
    <source>
        <strain evidence="1">IMI 504893</strain>
    </source>
</reference>
<dbReference type="AlphaFoldDB" id="A0A9Q8WNA4"/>
<protein>
    <submittedName>
        <fullName evidence="1">Uncharacterized protein</fullName>
    </submittedName>
</protein>
<dbReference type="RefSeq" id="XP_049151235.1">
    <property type="nucleotide sequence ID" value="XM_049294089.1"/>
</dbReference>
<accession>A0A9Q8WNA4</accession>
<dbReference type="KEGG" id="clup:CLUP02_15165"/>
<sequence>MASSHERGRNLVVRVRARVRCMCYSRDLARTKRGTKDGKLPVHWLDTHNIDGGMEGQREEEMSARHVTDVGQAGRGAQRKATTFLCSIPAGSCCILPGHRGMPRSLILRIISKDDNSYVSIYSKKAAEEEEREENRARIETGRNRQVEAYIIVRHCASQHGIPSKNVRKCKTRTGARQAEILYRNKANEALPSLLPSPAHRQTVCFMALTCGRSASVA</sequence>
<gene>
    <name evidence="1" type="ORF">CLUP02_15165</name>
</gene>